<dbReference type="SUPFAM" id="SSF143456">
    <property type="entry name" value="VC0467-like"/>
    <property type="match status" value="1"/>
</dbReference>
<evidence type="ECO:0000313" key="2">
    <source>
        <dbReference type="Proteomes" id="UP000604046"/>
    </source>
</evidence>
<sequence length="558" mass="61377">MAFARDVFPWRGPHAPVRLADARSAIPMPMARGWMPLSGRRPSRHFAPTQRASYDDLSWGQVAASVLAGIACAAVSESKVRHPSESQDSSWREFRARLVQKEQAESGKDMLQSEDAGWLHSTTLIEKGSVLISRSGDQFTLDQQYFLHSIILILKRDQGGDVGVILNRPSEWSVEDLGVQRPNALKEAELQLRKLLASLANLGGPRVEEQPWKVSYGGPLHSARDAERGQPTLLCLYRCDGDSDQGEEIIPGLRWLPFSRAREMVAAGARQEDFLVLSGYCGWHRGQLQEELDAGSSWLLAAADHQALFGRKGLLSANRNLGLSRWKKLHEKFLDFASIESHDDTTSEAALKRWMADLAPRHLNPSNPSLRACSERRLPAIMAGSLLRGSASHWILGGPTELRPSKSGTSSSQPPAQYLHKSVLLVLTDITPDQPSVLVLLTGPKIGELPKGKGDVFFGGWAQPRKTHEVLQVPGGYIWGQLTFAPGILQELLDLGAVEEAYGSTLREVLEAPPALRWATAGGCLDSINEASAALLGNAQQKQWYRHYLGIAVEELRD</sequence>
<dbReference type="Gene3D" id="3.40.1740.10">
    <property type="entry name" value="VC0467-like"/>
    <property type="match status" value="1"/>
</dbReference>
<protein>
    <submittedName>
        <fullName evidence="1">Uncharacterized protein</fullName>
    </submittedName>
</protein>
<reference evidence="1" key="1">
    <citation type="submission" date="2021-02" db="EMBL/GenBank/DDBJ databases">
        <authorList>
            <person name="Dougan E. K."/>
            <person name="Rhodes N."/>
            <person name="Thang M."/>
            <person name="Chan C."/>
        </authorList>
    </citation>
    <scope>NUCLEOTIDE SEQUENCE</scope>
</reference>
<comment type="caution">
    <text evidence="1">The sequence shown here is derived from an EMBL/GenBank/DDBJ whole genome shotgun (WGS) entry which is preliminary data.</text>
</comment>
<dbReference type="EMBL" id="CAJNDS010002210">
    <property type="protein sequence ID" value="CAE7374028.1"/>
    <property type="molecule type" value="Genomic_DNA"/>
</dbReference>
<name>A0A812Q4E4_9DINO</name>
<evidence type="ECO:0000313" key="1">
    <source>
        <dbReference type="EMBL" id="CAE7374028.1"/>
    </source>
</evidence>
<dbReference type="PANTHER" id="PTHR31984">
    <property type="entry name" value="TRANSPORTER, PUTATIVE (DUF179)-RELATED"/>
    <property type="match status" value="1"/>
</dbReference>
<dbReference type="PANTHER" id="PTHR31984:SF17">
    <property type="entry name" value="TRANSCRIPTIONAL REGULATOR"/>
    <property type="match status" value="1"/>
</dbReference>
<proteinExistence type="predicted"/>
<dbReference type="Pfam" id="PF02622">
    <property type="entry name" value="DUF179"/>
    <property type="match status" value="1"/>
</dbReference>
<dbReference type="OrthoDB" id="272750at2759"/>
<dbReference type="InterPro" id="IPR003774">
    <property type="entry name" value="AlgH-like"/>
</dbReference>
<dbReference type="AlphaFoldDB" id="A0A812Q4E4"/>
<gene>
    <name evidence="1" type="ORF">SNAT2548_LOCUS20432</name>
</gene>
<dbReference type="Proteomes" id="UP000604046">
    <property type="component" value="Unassembled WGS sequence"/>
</dbReference>
<keyword evidence="2" id="KW-1185">Reference proteome</keyword>
<accession>A0A812Q4E4</accession>
<organism evidence="1 2">
    <name type="scientific">Symbiodinium natans</name>
    <dbReference type="NCBI Taxonomy" id="878477"/>
    <lineage>
        <taxon>Eukaryota</taxon>
        <taxon>Sar</taxon>
        <taxon>Alveolata</taxon>
        <taxon>Dinophyceae</taxon>
        <taxon>Suessiales</taxon>
        <taxon>Symbiodiniaceae</taxon>
        <taxon>Symbiodinium</taxon>
    </lineage>
</organism>